<dbReference type="Proteomes" id="UP000624244">
    <property type="component" value="Unassembled WGS sequence"/>
</dbReference>
<dbReference type="AlphaFoldDB" id="A0A8H5Z9W0"/>
<keyword evidence="1" id="KW-0560">Oxidoreductase</keyword>
<dbReference type="Gene3D" id="2.30.110.10">
    <property type="entry name" value="Electron Transport, Fmn-binding Protein, Chain A"/>
    <property type="match status" value="1"/>
</dbReference>
<dbReference type="InterPro" id="IPR050268">
    <property type="entry name" value="NADH-dep_flavin_reductase"/>
</dbReference>
<evidence type="ECO:0000313" key="4">
    <source>
        <dbReference type="EMBL" id="KAF5844704.1"/>
    </source>
</evidence>
<dbReference type="SUPFAM" id="SSF50475">
    <property type="entry name" value="FMN-binding split barrel"/>
    <property type="match status" value="1"/>
</dbReference>
<organism evidence="4 5">
    <name type="scientific">Cochliobolus sativus</name>
    <name type="common">Common root rot and spot blotch fungus</name>
    <name type="synonym">Bipolaris sorokiniana</name>
    <dbReference type="NCBI Taxonomy" id="45130"/>
    <lineage>
        <taxon>Eukaryota</taxon>
        <taxon>Fungi</taxon>
        <taxon>Dikarya</taxon>
        <taxon>Ascomycota</taxon>
        <taxon>Pezizomycotina</taxon>
        <taxon>Dothideomycetes</taxon>
        <taxon>Pleosporomycetidae</taxon>
        <taxon>Pleosporales</taxon>
        <taxon>Pleosporineae</taxon>
        <taxon>Pleosporaceae</taxon>
        <taxon>Bipolaris</taxon>
    </lineage>
</organism>
<evidence type="ECO:0000256" key="2">
    <source>
        <dbReference type="SAM" id="MobiDB-lite"/>
    </source>
</evidence>
<name>A0A8H5Z9W0_COCSA</name>
<dbReference type="InterPro" id="IPR002563">
    <property type="entry name" value="Flavin_Rdtase-like_dom"/>
</dbReference>
<feature type="region of interest" description="Disordered" evidence="2">
    <location>
        <begin position="53"/>
        <end position="90"/>
    </location>
</feature>
<dbReference type="PANTHER" id="PTHR30466:SF1">
    <property type="entry name" value="FMN REDUCTASE (NADH) RUTF"/>
    <property type="match status" value="1"/>
</dbReference>
<proteinExistence type="predicted"/>
<comment type="caution">
    <text evidence="4">The sequence shown here is derived from an EMBL/GenBank/DDBJ whole genome shotgun (WGS) entry which is preliminary data.</text>
</comment>
<reference evidence="4" key="1">
    <citation type="submission" date="2019-11" db="EMBL/GenBank/DDBJ databases">
        <title>Bipolaris sorokiniana Genome sequencing.</title>
        <authorList>
            <person name="Wang H."/>
        </authorList>
    </citation>
    <scope>NUCLEOTIDE SEQUENCE</scope>
</reference>
<dbReference type="EMBL" id="WNKQ01000021">
    <property type="protein sequence ID" value="KAF5844704.1"/>
    <property type="molecule type" value="Genomic_DNA"/>
</dbReference>
<dbReference type="OMA" id="HVILVAK"/>
<feature type="region of interest" description="Disordered" evidence="2">
    <location>
        <begin position="780"/>
        <end position="809"/>
    </location>
</feature>
<accession>A0A8H5Z9W0</accession>
<dbReference type="GO" id="GO:0042602">
    <property type="term" value="F:riboflavin reductase (NADPH) activity"/>
    <property type="evidence" value="ECO:0007669"/>
    <property type="project" value="TreeGrafter"/>
</dbReference>
<protein>
    <recommendedName>
        <fullName evidence="3">Flavin reductase like domain-containing protein</fullName>
    </recommendedName>
</protein>
<evidence type="ECO:0000256" key="1">
    <source>
        <dbReference type="ARBA" id="ARBA00023002"/>
    </source>
</evidence>
<dbReference type="InterPro" id="IPR012349">
    <property type="entry name" value="Split_barrel_FMN-bd"/>
</dbReference>
<dbReference type="SMART" id="SM00903">
    <property type="entry name" value="Flavin_Reduct"/>
    <property type="match status" value="1"/>
</dbReference>
<evidence type="ECO:0000313" key="5">
    <source>
        <dbReference type="Proteomes" id="UP000624244"/>
    </source>
</evidence>
<dbReference type="GO" id="GO:0010181">
    <property type="term" value="F:FMN binding"/>
    <property type="evidence" value="ECO:0007669"/>
    <property type="project" value="InterPro"/>
</dbReference>
<feature type="compositionally biased region" description="Polar residues" evidence="2">
    <location>
        <begin position="53"/>
        <end position="70"/>
    </location>
</feature>
<gene>
    <name evidence="4" type="ORF">GGP41_008683</name>
</gene>
<dbReference type="PANTHER" id="PTHR30466">
    <property type="entry name" value="FLAVIN REDUCTASE"/>
    <property type="match status" value="1"/>
</dbReference>
<evidence type="ECO:0000259" key="3">
    <source>
        <dbReference type="SMART" id="SM00903"/>
    </source>
</evidence>
<sequence>MALAQRSACRFFAAFYRWELHTRNTQLCALNSTHYRNRIGLPQHYHTTRLLRQQAQPESQVQDEPAINSSDDVRGTASGTEIPALRPADSIREEIANSQPSTDGHDILPELSDSELRQAKLKNSVRQLMRNVPSSVAVITVLHIDPETGKHVPMGVAVSSLSTVTLDPPTISFNIKEPSQTLDAIRAANGLFRVHFPAAERGGANMVDLFCHGNHAETYNRRAKMLKLYQPKDKKHPSTTRSCAPQILSDSVLAAMECEVTHQFPVGDHVILVAKVDSMEHKASKGSAILYIDRRYRNPKGQIVYSSERAQASTTSEGVSPFWKYPLFPGDKERREYMNEIKNLIKSNPTYYKSPTKDTYRTIESNLPYPASSLGISVELLVAECRKEKRLPDKIKSGQESQQVLSDFYGLLTPSMRQQIVDRATKLIATDSRFLSQNYRLFLYNLGVSPNSRDFLPSDIMEPLRAANLVPQFDLQRQPGDMSREDIQKIEQIEHRLREHLRKMSYAAALKESFENAMVAIGEKKLDALHFKKSRARLLTQTHPSLFDASAIDISGEVTQEELRVVLCRIINRLQIYSETEFRKLIHIDWCESLRRLGVNPTITGMDVEFLTGKIKHIFYSTEHFRDFPRAIDEMLQPWFVWNVDWNDLEERIKRFVQTTPLRATAWSRKDRLAAMGLHWRATVNLPKQNSADKEVRQSLDEGHIIDTLVAKELKRHYGNGSEEENAGIAKYLKEVYEFDVTHKPIEYIPAESTAQSSADEMQQAMMADLTPVQERVWLEPPGNSRTNTRSNYKGHKSLKKSGAFSFGG</sequence>
<dbReference type="Pfam" id="PF01613">
    <property type="entry name" value="Flavin_Reduct"/>
    <property type="match status" value="1"/>
</dbReference>
<feature type="domain" description="Flavin reductase like" evidence="3">
    <location>
        <begin position="129"/>
        <end position="298"/>
    </location>
</feature>